<dbReference type="EMBL" id="LHQQ01000010">
    <property type="protein sequence ID" value="KOS47985.1"/>
    <property type="molecule type" value="Genomic_DNA"/>
</dbReference>
<reference evidence="1 2" key="1">
    <citation type="submission" date="2015-08" db="EMBL/GenBank/DDBJ databases">
        <title>Genome sequencing of Penicillium nordicum.</title>
        <authorList>
            <person name="Nguyen H.D."/>
            <person name="Seifert K.A."/>
        </authorList>
    </citation>
    <scope>NUCLEOTIDE SEQUENCE [LARGE SCALE GENOMIC DNA]</scope>
    <source>
        <strain evidence="1 2">DAOMC 185683</strain>
    </source>
</reference>
<dbReference type="Proteomes" id="UP000037696">
    <property type="component" value="Unassembled WGS sequence"/>
</dbReference>
<sequence>MGAKFPCPCSQPPTRSCQKRYVYLLTSLHKNQYSLSIAHVTSFSWSASLVSRAGRDLTQKPYHRIAIAHCIV</sequence>
<name>A0A0M9WK59_9EURO</name>
<evidence type="ECO:0000313" key="2">
    <source>
        <dbReference type="Proteomes" id="UP000037696"/>
    </source>
</evidence>
<comment type="caution">
    <text evidence="1">The sequence shown here is derived from an EMBL/GenBank/DDBJ whole genome shotgun (WGS) entry which is preliminary data.</text>
</comment>
<evidence type="ECO:0000313" key="1">
    <source>
        <dbReference type="EMBL" id="KOS47985.1"/>
    </source>
</evidence>
<keyword evidence="2" id="KW-1185">Reference proteome</keyword>
<protein>
    <submittedName>
        <fullName evidence="1">Uncharacterized protein</fullName>
    </submittedName>
</protein>
<dbReference type="AlphaFoldDB" id="A0A0M9WK59"/>
<organism evidence="1 2">
    <name type="scientific">Penicillium nordicum</name>
    <dbReference type="NCBI Taxonomy" id="229535"/>
    <lineage>
        <taxon>Eukaryota</taxon>
        <taxon>Fungi</taxon>
        <taxon>Dikarya</taxon>
        <taxon>Ascomycota</taxon>
        <taxon>Pezizomycotina</taxon>
        <taxon>Eurotiomycetes</taxon>
        <taxon>Eurotiomycetidae</taxon>
        <taxon>Eurotiales</taxon>
        <taxon>Aspergillaceae</taxon>
        <taxon>Penicillium</taxon>
    </lineage>
</organism>
<proteinExistence type="predicted"/>
<gene>
    <name evidence="1" type="ORF">ACN38_g1044</name>
</gene>
<accession>A0A0M9WK59</accession>